<evidence type="ECO:0000313" key="2">
    <source>
        <dbReference type="EMBL" id="MDT2809806.1"/>
    </source>
</evidence>
<comment type="caution">
    <text evidence="2">The sequence shown here is derived from an EMBL/GenBank/DDBJ whole genome shotgun (WGS) entry which is preliminary data.</text>
</comment>
<dbReference type="Proteomes" id="UP001256711">
    <property type="component" value="Unassembled WGS sequence"/>
</dbReference>
<feature type="transmembrane region" description="Helical" evidence="1">
    <location>
        <begin position="27"/>
        <end position="46"/>
    </location>
</feature>
<dbReference type="RefSeq" id="WP_303219253.1">
    <property type="nucleotide sequence ID" value="NZ_CAUGVL010000046.1"/>
</dbReference>
<evidence type="ECO:0000313" key="3">
    <source>
        <dbReference type="Proteomes" id="UP001256711"/>
    </source>
</evidence>
<gene>
    <name evidence="2" type="ORF">P7H43_04865</name>
</gene>
<name>A0AAW8TWM0_9ENTE</name>
<protein>
    <submittedName>
        <fullName evidence="2">Uncharacterized protein</fullName>
    </submittedName>
</protein>
<keyword evidence="1" id="KW-0472">Membrane</keyword>
<proteinExistence type="predicted"/>
<dbReference type="AlphaFoldDB" id="A0AAW8TWM0"/>
<evidence type="ECO:0000256" key="1">
    <source>
        <dbReference type="SAM" id="Phobius"/>
    </source>
</evidence>
<keyword evidence="1" id="KW-0812">Transmembrane</keyword>
<sequence length="47" mass="5621">MQKFHLKLDVIFSDKESQRDTGKNGDWWFWLVKGGVVVLLLIHQFFL</sequence>
<dbReference type="EMBL" id="JARQBJ010000002">
    <property type="protein sequence ID" value="MDT2809806.1"/>
    <property type="molecule type" value="Genomic_DNA"/>
</dbReference>
<keyword evidence="1" id="KW-1133">Transmembrane helix</keyword>
<accession>A0AAW8TWM0</accession>
<organism evidence="2 3">
    <name type="scientific">Enterococcus asini</name>
    <dbReference type="NCBI Taxonomy" id="57732"/>
    <lineage>
        <taxon>Bacteria</taxon>
        <taxon>Bacillati</taxon>
        <taxon>Bacillota</taxon>
        <taxon>Bacilli</taxon>
        <taxon>Lactobacillales</taxon>
        <taxon>Enterococcaceae</taxon>
        <taxon>Enterococcus</taxon>
    </lineage>
</organism>
<reference evidence="2" key="1">
    <citation type="submission" date="2023-03" db="EMBL/GenBank/DDBJ databases">
        <authorList>
            <person name="Shen W."/>
            <person name="Cai J."/>
        </authorList>
    </citation>
    <scope>NUCLEOTIDE SEQUENCE</scope>
    <source>
        <strain evidence="2">B226-2</strain>
    </source>
</reference>